<keyword evidence="2" id="KW-1185">Reference proteome</keyword>
<dbReference type="EMBL" id="JBDFQZ010000005">
    <property type="protein sequence ID" value="KAK9726883.1"/>
    <property type="molecule type" value="Genomic_DNA"/>
</dbReference>
<name>A0AAW1L0V5_SAPOF</name>
<proteinExistence type="predicted"/>
<evidence type="ECO:0000313" key="2">
    <source>
        <dbReference type="Proteomes" id="UP001443914"/>
    </source>
</evidence>
<comment type="caution">
    <text evidence="1">The sequence shown here is derived from an EMBL/GenBank/DDBJ whole genome shotgun (WGS) entry which is preliminary data.</text>
</comment>
<dbReference type="PANTHER" id="PTHR33108">
    <property type="entry name" value="OS01G0745000 PROTEIN"/>
    <property type="match status" value="1"/>
</dbReference>
<protein>
    <recommendedName>
        <fullName evidence="3">DUF1677 family protein</fullName>
    </recommendedName>
</protein>
<reference evidence="1" key="1">
    <citation type="submission" date="2024-03" db="EMBL/GenBank/DDBJ databases">
        <title>WGS assembly of Saponaria officinalis var. Norfolk2.</title>
        <authorList>
            <person name="Jenkins J."/>
            <person name="Shu S."/>
            <person name="Grimwood J."/>
            <person name="Barry K."/>
            <person name="Goodstein D."/>
            <person name="Schmutz J."/>
            <person name="Leebens-Mack J."/>
            <person name="Osbourn A."/>
        </authorList>
    </citation>
    <scope>NUCLEOTIDE SEQUENCE [LARGE SCALE GENOMIC DNA]</scope>
    <source>
        <strain evidence="1">JIC</strain>
    </source>
</reference>
<dbReference type="Proteomes" id="UP001443914">
    <property type="component" value="Unassembled WGS sequence"/>
</dbReference>
<dbReference type="AlphaFoldDB" id="A0AAW1L0V5"/>
<dbReference type="PANTHER" id="PTHR33108:SF32">
    <property type="entry name" value="DUF1677 FAMILY PROTEIN (DUF1677)"/>
    <property type="match status" value="1"/>
</dbReference>
<organism evidence="1 2">
    <name type="scientific">Saponaria officinalis</name>
    <name type="common">Common soapwort</name>
    <name type="synonym">Lychnis saponaria</name>
    <dbReference type="NCBI Taxonomy" id="3572"/>
    <lineage>
        <taxon>Eukaryota</taxon>
        <taxon>Viridiplantae</taxon>
        <taxon>Streptophyta</taxon>
        <taxon>Embryophyta</taxon>
        <taxon>Tracheophyta</taxon>
        <taxon>Spermatophyta</taxon>
        <taxon>Magnoliopsida</taxon>
        <taxon>eudicotyledons</taxon>
        <taxon>Gunneridae</taxon>
        <taxon>Pentapetalae</taxon>
        <taxon>Caryophyllales</taxon>
        <taxon>Caryophyllaceae</taxon>
        <taxon>Caryophylleae</taxon>
        <taxon>Saponaria</taxon>
    </lineage>
</organism>
<dbReference type="Pfam" id="PF07911">
    <property type="entry name" value="DUF1677"/>
    <property type="match status" value="1"/>
</dbReference>
<accession>A0AAW1L0V5</accession>
<evidence type="ECO:0008006" key="3">
    <source>
        <dbReference type="Google" id="ProtNLM"/>
    </source>
</evidence>
<evidence type="ECO:0000313" key="1">
    <source>
        <dbReference type="EMBL" id="KAK9726883.1"/>
    </source>
</evidence>
<sequence>MSTTIISEPMMVSTQLQDPTQTTSIQPELEIQFIKCECCGLTEECTPAYIEKIRKRYMGKWICGLCSEAVKDEVARFQRLITTEEALNRHVNVCRKFQSSCPPAGGDPAVHLISAMRSILRRSLDSRSAPASPTREVGTHLKLTRSESCFPGL</sequence>
<gene>
    <name evidence="1" type="ORF">RND81_05G243400</name>
</gene>
<dbReference type="InterPro" id="IPR012876">
    <property type="entry name" value="DUF1677_pln"/>
</dbReference>